<comment type="caution">
    <text evidence="1">The sequence shown here is derived from an EMBL/GenBank/DDBJ whole genome shotgun (WGS) entry which is preliminary data.</text>
</comment>
<organism evidence="1 2">
    <name type="scientific">Faecalicatena fissicatena</name>
    <dbReference type="NCBI Taxonomy" id="290055"/>
    <lineage>
        <taxon>Bacteria</taxon>
        <taxon>Bacillati</taxon>
        <taxon>Bacillota</taxon>
        <taxon>Clostridia</taxon>
        <taxon>Lachnospirales</taxon>
        <taxon>Lachnospiraceae</taxon>
        <taxon>Faecalicatena</taxon>
    </lineage>
</organism>
<dbReference type="Gene3D" id="3.40.50.1000">
    <property type="entry name" value="HAD superfamily/HAD-like"/>
    <property type="match status" value="1"/>
</dbReference>
<dbReference type="CDD" id="cd07505">
    <property type="entry name" value="HAD_BPGM-like"/>
    <property type="match status" value="1"/>
</dbReference>
<dbReference type="Gene3D" id="1.10.150.240">
    <property type="entry name" value="Putative phosphatase, domain 2"/>
    <property type="match status" value="1"/>
</dbReference>
<accession>A0ABS2E5X9</accession>
<dbReference type="InterPro" id="IPR023214">
    <property type="entry name" value="HAD_sf"/>
</dbReference>
<name>A0ABS2E5X9_9FIRM</name>
<keyword evidence="2" id="KW-1185">Reference proteome</keyword>
<dbReference type="SFLD" id="SFLDG01129">
    <property type="entry name" value="C1.5:_HAD__Beta-PGM__Phosphata"/>
    <property type="match status" value="1"/>
</dbReference>
<dbReference type="InterPro" id="IPR023198">
    <property type="entry name" value="PGP-like_dom2"/>
</dbReference>
<dbReference type="InterPro" id="IPR006439">
    <property type="entry name" value="HAD-SF_hydro_IA"/>
</dbReference>
<dbReference type="SFLD" id="SFLDG01135">
    <property type="entry name" value="C1.5.6:_HAD__Beta-PGM__Phospha"/>
    <property type="match status" value="1"/>
</dbReference>
<dbReference type="NCBIfam" id="TIGR01509">
    <property type="entry name" value="HAD-SF-IA-v3"/>
    <property type="match status" value="1"/>
</dbReference>
<sequence length="229" mass="25738">MGAERPGSIEALVFDMDGLLFDSKRVVQRTWNMAGEELGAGQVGEQIYHTLGMNLKSRTEFFHRVFGPDFPMEEFAERTRRYYRQIEETEGVPLKTGVRELLSYGKENGYRMAVATSSRREHSTYMLKRGGIYSFFDGFMFGDMVENAKPDPEIYRKACSLLDTAPERSMALEDSPNGIRSASAAGMAAVMVPDLVQPDEELKRLAFRVCQDLTEVIGILEGLKPQAKA</sequence>
<dbReference type="PANTHER" id="PTHR18901">
    <property type="entry name" value="2-DEOXYGLUCOSE-6-PHOSPHATE PHOSPHATASE 2"/>
    <property type="match status" value="1"/>
</dbReference>
<dbReference type="SFLD" id="SFLDS00003">
    <property type="entry name" value="Haloacid_Dehalogenase"/>
    <property type="match status" value="1"/>
</dbReference>
<dbReference type="InterPro" id="IPR036412">
    <property type="entry name" value="HAD-like_sf"/>
</dbReference>
<protein>
    <submittedName>
        <fullName evidence="1">HAD family phosphatase</fullName>
    </submittedName>
</protein>
<evidence type="ECO:0000313" key="1">
    <source>
        <dbReference type="EMBL" id="MBM6737029.1"/>
    </source>
</evidence>
<dbReference type="RefSeq" id="WP_205155674.1">
    <property type="nucleotide sequence ID" value="NZ_JACLYY010000002.1"/>
</dbReference>
<dbReference type="Pfam" id="PF13419">
    <property type="entry name" value="HAD_2"/>
    <property type="match status" value="1"/>
</dbReference>
<gene>
    <name evidence="1" type="ORF">H7U36_02735</name>
</gene>
<dbReference type="EMBL" id="JACLYY010000002">
    <property type="protein sequence ID" value="MBM6737029.1"/>
    <property type="molecule type" value="Genomic_DNA"/>
</dbReference>
<dbReference type="PANTHER" id="PTHR18901:SF38">
    <property type="entry name" value="PSEUDOURIDINE-5'-PHOSPHATASE"/>
    <property type="match status" value="1"/>
</dbReference>
<dbReference type="InterPro" id="IPR041492">
    <property type="entry name" value="HAD_2"/>
</dbReference>
<reference evidence="1 2" key="1">
    <citation type="journal article" date="2021" name="Sci. Rep.">
        <title>The distribution of antibiotic resistance genes in chicken gut microbiota commensals.</title>
        <authorList>
            <person name="Juricova H."/>
            <person name="Matiasovicova J."/>
            <person name="Kubasova T."/>
            <person name="Cejkova D."/>
            <person name="Rychlik I."/>
        </authorList>
    </citation>
    <scope>NUCLEOTIDE SEQUENCE [LARGE SCALE GENOMIC DNA]</scope>
    <source>
        <strain evidence="1 2">An773</strain>
    </source>
</reference>
<dbReference type="SUPFAM" id="SSF56784">
    <property type="entry name" value="HAD-like"/>
    <property type="match status" value="1"/>
</dbReference>
<dbReference type="Proteomes" id="UP000716906">
    <property type="component" value="Unassembled WGS sequence"/>
</dbReference>
<proteinExistence type="predicted"/>
<evidence type="ECO:0000313" key="2">
    <source>
        <dbReference type="Proteomes" id="UP000716906"/>
    </source>
</evidence>